<dbReference type="EMBL" id="CAKMRJ010005523">
    <property type="protein sequence ID" value="CAH1445351.1"/>
    <property type="molecule type" value="Genomic_DNA"/>
</dbReference>
<name>A0AAU9P5E3_9ASTR</name>
<dbReference type="PANTHER" id="PTHR33116:SF79">
    <property type="entry name" value="REVERSE TRANSCRIPTASE DOMAIN, ZINC FINGER, CCHC-TYPE-RELATED"/>
    <property type="match status" value="1"/>
</dbReference>
<feature type="compositionally biased region" description="Basic and acidic residues" evidence="2">
    <location>
        <begin position="420"/>
        <end position="447"/>
    </location>
</feature>
<dbReference type="PROSITE" id="PS50102">
    <property type="entry name" value="RRM"/>
    <property type="match status" value="1"/>
</dbReference>
<keyword evidence="1" id="KW-0694">RNA-binding</keyword>
<sequence>MLPKEGEWTKVRRRKTSPASNGNVGAITNFYVAGFPGCITKAELWKPFGRFGRVIDVYLGGKRDHRRQHFAFVRYMDVEDEKILEEKLQGTKCRDVTLSINLSKHKRKPIYVTNSLPRCQHEVPLHPPISKTGNRDNRTFAQVISNSVRDRSQHNHNPVVISSETQMNEWLKKCVLIGEAHSFDHIGSMPTSLLMNERTKYLGGLNEALGFSNSIETREFLEDKERWKDWFKWIIRANQQVLPYERTAWIKILGLPLHLWDEKNFSLIAGRFGRVIAPFNKLSTRRDYSVGKVGVLTSQLKWINEVVSISVDGKLINVGIVEYTDDWSPFHPAPFDKVEEDSDDEVVEEVESDEDASEEGVSETWMEEENSDMEEEEIRIEEIPNETLVDAHVWIPNDEETINDDNKKSDSSNKVGSVGIHEEKAVSAQETRYDQKENTTHDEDVAERPNTNMENSPFVDLFGPLHNMVPSGCFGPFPNNQFNHSSSQAHLFDSTLIIGTSSGNKTNIGGPSIKKRKRSRRESNTPSFDFLAHSDLPLPSSLMCNQLASDIGGDSCLDLNRSSNSGNLNSDEIDQTTRIGTELGFQLDRDNCIIVQIVGDKAKFLQDKSIGSYTLKLEFPQLYQLEAQKNCLVANRRNTVGYCWNWKSVPVNVGMTDELERLTGILDQFHPRSGLDKWICPLDPDGDYEVKFLRRYIDRSLMVLPTYSHIRWCKMIPIKVTCFVWRAVQGRIPATVELRNRGISIDTTLCEACIGMEESVVHILFSCPFAGEVRNMVLNWCGMDNNETHSIMDLIHSMASHGRCPKEKGCYTSICYGMIWAIWRARNDRIFKGYFTSPSRVVDGIKSMVYLWAKHRSKGVHSSWEEWCSSPVL</sequence>
<dbReference type="InterPro" id="IPR035979">
    <property type="entry name" value="RBD_domain_sf"/>
</dbReference>
<dbReference type="PANTHER" id="PTHR33116">
    <property type="entry name" value="REVERSE TRANSCRIPTASE ZINC-BINDING DOMAIN-CONTAINING PROTEIN-RELATED-RELATED"/>
    <property type="match status" value="1"/>
</dbReference>
<dbReference type="Gene3D" id="3.30.70.330">
    <property type="match status" value="1"/>
</dbReference>
<gene>
    <name evidence="4" type="ORF">LVIROSA_LOCUS31116</name>
</gene>
<accession>A0AAU9P5E3</accession>
<evidence type="ECO:0000256" key="2">
    <source>
        <dbReference type="SAM" id="MobiDB-lite"/>
    </source>
</evidence>
<dbReference type="InterPro" id="IPR000504">
    <property type="entry name" value="RRM_dom"/>
</dbReference>
<dbReference type="AlphaFoldDB" id="A0AAU9P5E3"/>
<dbReference type="Pfam" id="PF00076">
    <property type="entry name" value="RRM_1"/>
    <property type="match status" value="1"/>
</dbReference>
<evidence type="ECO:0000259" key="3">
    <source>
        <dbReference type="PROSITE" id="PS50102"/>
    </source>
</evidence>
<evidence type="ECO:0000256" key="1">
    <source>
        <dbReference type="PROSITE-ProRule" id="PRU00176"/>
    </source>
</evidence>
<evidence type="ECO:0000313" key="5">
    <source>
        <dbReference type="Proteomes" id="UP001157418"/>
    </source>
</evidence>
<comment type="caution">
    <text evidence="4">The sequence shown here is derived from an EMBL/GenBank/DDBJ whole genome shotgun (WGS) entry which is preliminary data.</text>
</comment>
<organism evidence="4 5">
    <name type="scientific">Lactuca virosa</name>
    <dbReference type="NCBI Taxonomy" id="75947"/>
    <lineage>
        <taxon>Eukaryota</taxon>
        <taxon>Viridiplantae</taxon>
        <taxon>Streptophyta</taxon>
        <taxon>Embryophyta</taxon>
        <taxon>Tracheophyta</taxon>
        <taxon>Spermatophyta</taxon>
        <taxon>Magnoliopsida</taxon>
        <taxon>eudicotyledons</taxon>
        <taxon>Gunneridae</taxon>
        <taxon>Pentapetalae</taxon>
        <taxon>asterids</taxon>
        <taxon>campanulids</taxon>
        <taxon>Asterales</taxon>
        <taxon>Asteraceae</taxon>
        <taxon>Cichorioideae</taxon>
        <taxon>Cichorieae</taxon>
        <taxon>Lactucinae</taxon>
        <taxon>Lactuca</taxon>
    </lineage>
</organism>
<dbReference type="SMART" id="SM00360">
    <property type="entry name" value="RRM"/>
    <property type="match status" value="1"/>
</dbReference>
<evidence type="ECO:0000313" key="4">
    <source>
        <dbReference type="EMBL" id="CAH1445351.1"/>
    </source>
</evidence>
<feature type="region of interest" description="Disordered" evidence="2">
    <location>
        <begin position="399"/>
        <end position="453"/>
    </location>
</feature>
<feature type="domain" description="RRM" evidence="3">
    <location>
        <begin position="28"/>
        <end position="105"/>
    </location>
</feature>
<dbReference type="InterPro" id="IPR026960">
    <property type="entry name" value="RVT-Znf"/>
</dbReference>
<dbReference type="SUPFAM" id="SSF54928">
    <property type="entry name" value="RNA-binding domain, RBD"/>
    <property type="match status" value="1"/>
</dbReference>
<dbReference type="InterPro" id="IPR012677">
    <property type="entry name" value="Nucleotide-bd_a/b_plait_sf"/>
</dbReference>
<reference evidence="4 5" key="1">
    <citation type="submission" date="2022-01" db="EMBL/GenBank/DDBJ databases">
        <authorList>
            <person name="Xiong W."/>
            <person name="Schranz E."/>
        </authorList>
    </citation>
    <scope>NUCLEOTIDE SEQUENCE [LARGE SCALE GENOMIC DNA]</scope>
</reference>
<feature type="compositionally biased region" description="Acidic residues" evidence="2">
    <location>
        <begin position="338"/>
        <end position="372"/>
    </location>
</feature>
<dbReference type="Pfam" id="PF13966">
    <property type="entry name" value="zf-RVT"/>
    <property type="match status" value="1"/>
</dbReference>
<feature type="region of interest" description="Disordered" evidence="2">
    <location>
        <begin position="503"/>
        <end position="526"/>
    </location>
</feature>
<protein>
    <recommendedName>
        <fullName evidence="3">RRM domain-containing protein</fullName>
    </recommendedName>
</protein>
<dbReference type="CDD" id="cd00590">
    <property type="entry name" value="RRM_SF"/>
    <property type="match status" value="1"/>
</dbReference>
<dbReference type="GO" id="GO:0003723">
    <property type="term" value="F:RNA binding"/>
    <property type="evidence" value="ECO:0007669"/>
    <property type="project" value="UniProtKB-UniRule"/>
</dbReference>
<feature type="region of interest" description="Disordered" evidence="2">
    <location>
        <begin position="336"/>
        <end position="372"/>
    </location>
</feature>
<proteinExistence type="predicted"/>
<dbReference type="Proteomes" id="UP001157418">
    <property type="component" value="Unassembled WGS sequence"/>
</dbReference>
<keyword evidence="5" id="KW-1185">Reference proteome</keyword>